<sequence length="342" mass="37609">MARTHNAASSSVAHPTEYSTPSRLHLNDALSSTLISSSNDGSLLMTRDVDAAPAARTIDNQMLQTLSRYKARADTVTRVIDSSTVQLTTLGYVKLDTVRGAGTTFVMPECLDKAPSYKLKGLLSKGTAVKVYDLTTNTDNKAGESSDAGTKRVWIVRSSDELIVNRELVRSGFAFVRKGGYTSNTNIPQEVVQELNQLEMNARRDGLGIFKICNSNLNSDTDLQQSTQNSDNSATASDFFVAEFEPLEYTTQTKWSDDGGTTVVLPKQSPSSNNNPPNNPGDIKGCSDFQTFEDALGYYEMYYPYYGDVAKLDRRGNGVPCSGLPHTKNMDRYRMKRPNNVK</sequence>
<evidence type="ECO:0000313" key="3">
    <source>
        <dbReference type="Proteomes" id="UP001530400"/>
    </source>
</evidence>
<evidence type="ECO:0000313" key="2">
    <source>
        <dbReference type="EMBL" id="KAL3768493.1"/>
    </source>
</evidence>
<comment type="caution">
    <text evidence="2">The sequence shown here is derived from an EMBL/GenBank/DDBJ whole genome shotgun (WGS) entry which is preliminary data.</text>
</comment>
<reference evidence="2 3" key="1">
    <citation type="submission" date="2024-10" db="EMBL/GenBank/DDBJ databases">
        <title>Updated reference genomes for cyclostephanoid diatoms.</title>
        <authorList>
            <person name="Roberts W.R."/>
            <person name="Alverson A.J."/>
        </authorList>
    </citation>
    <scope>NUCLEOTIDE SEQUENCE [LARGE SCALE GENOMIC DNA]</scope>
    <source>
        <strain evidence="2 3">AJA010-31</strain>
    </source>
</reference>
<accession>A0ABD3MXE2</accession>
<evidence type="ECO:0000256" key="1">
    <source>
        <dbReference type="SAM" id="MobiDB-lite"/>
    </source>
</evidence>
<feature type="region of interest" description="Disordered" evidence="1">
    <location>
        <begin position="251"/>
        <end position="286"/>
    </location>
</feature>
<dbReference type="AlphaFoldDB" id="A0ABD3MXE2"/>
<dbReference type="Gene3D" id="2.40.50.90">
    <property type="match status" value="1"/>
</dbReference>
<keyword evidence="3" id="KW-1185">Reference proteome</keyword>
<protein>
    <recommendedName>
        <fullName evidence="4">TNase-like domain-containing protein</fullName>
    </recommendedName>
</protein>
<evidence type="ECO:0008006" key="4">
    <source>
        <dbReference type="Google" id="ProtNLM"/>
    </source>
</evidence>
<dbReference type="InterPro" id="IPR035437">
    <property type="entry name" value="SNase_OB-fold_sf"/>
</dbReference>
<name>A0ABD3MXE2_9STRA</name>
<feature type="region of interest" description="Disordered" evidence="1">
    <location>
        <begin position="322"/>
        <end position="342"/>
    </location>
</feature>
<proteinExistence type="predicted"/>
<feature type="region of interest" description="Disordered" evidence="1">
    <location>
        <begin position="1"/>
        <end position="22"/>
    </location>
</feature>
<gene>
    <name evidence="2" type="ORF">ACHAWO_008622</name>
</gene>
<organism evidence="2 3">
    <name type="scientific">Cyclotella atomus</name>
    <dbReference type="NCBI Taxonomy" id="382360"/>
    <lineage>
        <taxon>Eukaryota</taxon>
        <taxon>Sar</taxon>
        <taxon>Stramenopiles</taxon>
        <taxon>Ochrophyta</taxon>
        <taxon>Bacillariophyta</taxon>
        <taxon>Coscinodiscophyceae</taxon>
        <taxon>Thalassiosirophycidae</taxon>
        <taxon>Stephanodiscales</taxon>
        <taxon>Stephanodiscaceae</taxon>
        <taxon>Cyclotella</taxon>
    </lineage>
</organism>
<dbReference type="EMBL" id="JALLPJ020001346">
    <property type="protein sequence ID" value="KAL3768493.1"/>
    <property type="molecule type" value="Genomic_DNA"/>
</dbReference>
<dbReference type="SUPFAM" id="SSF50199">
    <property type="entry name" value="Staphylococcal nuclease"/>
    <property type="match status" value="1"/>
</dbReference>
<dbReference type="Proteomes" id="UP001530400">
    <property type="component" value="Unassembled WGS sequence"/>
</dbReference>